<dbReference type="Proteomes" id="UP001057402">
    <property type="component" value="Chromosome 3"/>
</dbReference>
<dbReference type="EMBL" id="CM042882">
    <property type="protein sequence ID" value="KAI4379188.1"/>
    <property type="molecule type" value="Genomic_DNA"/>
</dbReference>
<organism evidence="1 2">
    <name type="scientific">Melastoma candidum</name>
    <dbReference type="NCBI Taxonomy" id="119954"/>
    <lineage>
        <taxon>Eukaryota</taxon>
        <taxon>Viridiplantae</taxon>
        <taxon>Streptophyta</taxon>
        <taxon>Embryophyta</taxon>
        <taxon>Tracheophyta</taxon>
        <taxon>Spermatophyta</taxon>
        <taxon>Magnoliopsida</taxon>
        <taxon>eudicotyledons</taxon>
        <taxon>Gunneridae</taxon>
        <taxon>Pentapetalae</taxon>
        <taxon>rosids</taxon>
        <taxon>malvids</taxon>
        <taxon>Myrtales</taxon>
        <taxon>Melastomataceae</taxon>
        <taxon>Melastomatoideae</taxon>
        <taxon>Melastomateae</taxon>
        <taxon>Melastoma</taxon>
    </lineage>
</organism>
<name>A0ACB9RP32_9MYRT</name>
<evidence type="ECO:0000313" key="2">
    <source>
        <dbReference type="Proteomes" id="UP001057402"/>
    </source>
</evidence>
<accession>A0ACB9RP32</accession>
<proteinExistence type="predicted"/>
<sequence length="71" mass="8249">MISSESVHIPEKRAYRRICSVGVTAFLPLQIQQRAAHLRGVSRPARRMPRPVWVREAQEAKGWKVHFVSWV</sequence>
<protein>
    <submittedName>
        <fullName evidence="1">Uncharacterized protein</fullName>
    </submittedName>
</protein>
<reference evidence="2" key="1">
    <citation type="journal article" date="2023" name="Front. Plant Sci.">
        <title>Chromosomal-level genome assembly of Melastoma candidum provides insights into trichome evolution.</title>
        <authorList>
            <person name="Zhong Y."/>
            <person name="Wu W."/>
            <person name="Sun C."/>
            <person name="Zou P."/>
            <person name="Liu Y."/>
            <person name="Dai S."/>
            <person name="Zhou R."/>
        </authorList>
    </citation>
    <scope>NUCLEOTIDE SEQUENCE [LARGE SCALE GENOMIC DNA]</scope>
</reference>
<gene>
    <name evidence="1" type="ORF">MLD38_005515</name>
</gene>
<keyword evidence="2" id="KW-1185">Reference proteome</keyword>
<comment type="caution">
    <text evidence="1">The sequence shown here is derived from an EMBL/GenBank/DDBJ whole genome shotgun (WGS) entry which is preliminary data.</text>
</comment>
<evidence type="ECO:0000313" key="1">
    <source>
        <dbReference type="EMBL" id="KAI4379188.1"/>
    </source>
</evidence>